<sequence length="77" mass="8258">MNTTSIVDLLKEFESQEFNSSVSLALCSLCCSRNPKRASGVFPSCVKEDLVGIHGVVFPSVVKEDLVGIQGVVVPFV</sequence>
<evidence type="ECO:0000313" key="1">
    <source>
        <dbReference type="EMBL" id="MQL78277.1"/>
    </source>
</evidence>
<gene>
    <name evidence="1" type="ORF">Taro_010715</name>
</gene>
<keyword evidence="2" id="KW-1185">Reference proteome</keyword>
<dbReference type="Proteomes" id="UP000652761">
    <property type="component" value="Unassembled WGS sequence"/>
</dbReference>
<accession>A0A843U891</accession>
<protein>
    <submittedName>
        <fullName evidence="1">Uncharacterized protein</fullName>
    </submittedName>
</protein>
<dbReference type="EMBL" id="NMUH01000391">
    <property type="protein sequence ID" value="MQL78277.1"/>
    <property type="molecule type" value="Genomic_DNA"/>
</dbReference>
<evidence type="ECO:0000313" key="2">
    <source>
        <dbReference type="Proteomes" id="UP000652761"/>
    </source>
</evidence>
<dbReference type="AlphaFoldDB" id="A0A843U891"/>
<comment type="caution">
    <text evidence="1">The sequence shown here is derived from an EMBL/GenBank/DDBJ whole genome shotgun (WGS) entry which is preliminary data.</text>
</comment>
<reference evidence="1" key="1">
    <citation type="submission" date="2017-07" db="EMBL/GenBank/DDBJ databases">
        <title>Taro Niue Genome Assembly and Annotation.</title>
        <authorList>
            <person name="Atibalentja N."/>
            <person name="Keating K."/>
            <person name="Fields C.J."/>
        </authorList>
    </citation>
    <scope>NUCLEOTIDE SEQUENCE</scope>
    <source>
        <strain evidence="1">Niue_2</strain>
        <tissue evidence="1">Leaf</tissue>
    </source>
</reference>
<name>A0A843U891_COLES</name>
<proteinExistence type="predicted"/>
<organism evidence="1 2">
    <name type="scientific">Colocasia esculenta</name>
    <name type="common">Wild taro</name>
    <name type="synonym">Arum esculentum</name>
    <dbReference type="NCBI Taxonomy" id="4460"/>
    <lineage>
        <taxon>Eukaryota</taxon>
        <taxon>Viridiplantae</taxon>
        <taxon>Streptophyta</taxon>
        <taxon>Embryophyta</taxon>
        <taxon>Tracheophyta</taxon>
        <taxon>Spermatophyta</taxon>
        <taxon>Magnoliopsida</taxon>
        <taxon>Liliopsida</taxon>
        <taxon>Araceae</taxon>
        <taxon>Aroideae</taxon>
        <taxon>Colocasieae</taxon>
        <taxon>Colocasia</taxon>
    </lineage>
</organism>